<comment type="function">
    <text evidence="5">Essential arginine methyltransferase that can both catalyze the formation of omega-N monomethylarginine (MMA) and symmetrical dimethylarginine (sDMA). Specifically mediates the symmetrical dimethylation of arginine residues in the small nuclear ribonucleoproteins SmD1 and SmD3.</text>
</comment>
<evidence type="ECO:0000256" key="7">
    <source>
        <dbReference type="PROSITE-ProRule" id="PRU01015"/>
    </source>
</evidence>
<keyword evidence="3 7" id="KW-0949">S-adenosyl-L-methionine</keyword>
<dbReference type="Gene3D" id="3.40.50.150">
    <property type="entry name" value="Vaccinia Virus protein VP39"/>
    <property type="match status" value="2"/>
</dbReference>
<sequence>MSVFAQRLNPLTGVAEWEQEPENYDYHQEVARSAFADMLHDSERNKKYELALKVAIDKMHLAGKPANVLDIGTGTGLLSMMAVRCGADTVTACESFTPMANCAERIIADNGFSKNIKIIPKRSTEITIGKDGDMEQRANILVTEVFDTELIGEGALGTFIHAHKCLLDKDCIVVPDSGSIYAQVVQCNVAQSWNKLKDLANDDGEIIIKTPKNVQNCAGSAAVHDIQLSQIPFNQVNLLTDPIPVLTFDWSGKTELKMHNSLAIKTKSKINGNAQMVFMWWTLSMDNERKILLSCAPFWAHPDVKSNKYPQDTIPWRDHWMQAIYYFPKEILLKSDEYFNLLFSHDEYSMWFNISQGPPSPSSSDHKAPICECSMHCAYARTRIGQINDGRRNKMYLRVLSEHVHENTVCLILSDGSLLGLAAAKMGAKHVFILENNYLSRRAIQNYNIYNKFENVTILEDVDQIKEHSEEINLVFAEPHFISSILPWDNAYFAYIKENLLNTNLKIIPQSSTIWMVPVQFRDLHKIRAPLHKCEGFNMEPFDKLIESSSNLSDCMIEPQPLWEYPSKCLSKSEKMLELRFTEKEIEAVCYKGHTTFETSGVCNGIALWVDWHLDGSVKNIWSTGPQSPFSVGDRLNWDMFTRQGVHLMPNPKNVDKLDILHYNVTCNIKKGDLNFGFDVIRN</sequence>
<dbReference type="CDD" id="cd02440">
    <property type="entry name" value="AdoMet_MTases"/>
    <property type="match status" value="1"/>
</dbReference>
<dbReference type="AlphaFoldDB" id="A0A6M2DF31"/>
<dbReference type="Pfam" id="PF22528">
    <property type="entry name" value="PRMT_C"/>
    <property type="match status" value="2"/>
</dbReference>
<dbReference type="GO" id="GO:0032259">
    <property type="term" value="P:methylation"/>
    <property type="evidence" value="ECO:0007669"/>
    <property type="project" value="UniProtKB-KW"/>
</dbReference>
<dbReference type="Gene3D" id="2.70.160.11">
    <property type="entry name" value="Hnrnp arginine n-methyltransferase1"/>
    <property type="match status" value="2"/>
</dbReference>
<protein>
    <recommendedName>
        <fullName evidence="6">Protein arginine N-methyltransferase</fullName>
        <ecNumber evidence="6">2.1.1.-</ecNumber>
    </recommendedName>
</protein>
<dbReference type="GO" id="GO:0042054">
    <property type="term" value="F:histone methyltransferase activity"/>
    <property type="evidence" value="ECO:0007669"/>
    <property type="project" value="TreeGrafter"/>
</dbReference>
<comment type="function">
    <text evidence="6">Arginine methyltransferase that can both catalyze the formation of omega-N monomethylarginine (MMA) and symmetrical dimethylarginine (sDMA).</text>
</comment>
<dbReference type="PANTHER" id="PTHR11006">
    <property type="entry name" value="PROTEIN ARGININE N-METHYLTRANSFERASE"/>
    <property type="match status" value="1"/>
</dbReference>
<dbReference type="InterPro" id="IPR025799">
    <property type="entry name" value="Arg_MeTrfase"/>
</dbReference>
<evidence type="ECO:0000256" key="6">
    <source>
        <dbReference type="PIRNR" id="PIRNR036946"/>
    </source>
</evidence>
<dbReference type="InterPro" id="IPR055135">
    <property type="entry name" value="PRMT_dom"/>
</dbReference>
<dbReference type="Pfam" id="PF06325">
    <property type="entry name" value="PrmA"/>
    <property type="match status" value="1"/>
</dbReference>
<evidence type="ECO:0000256" key="4">
    <source>
        <dbReference type="ARBA" id="ARBA00022737"/>
    </source>
</evidence>
<proteinExistence type="inferred from homology"/>
<evidence type="ECO:0000256" key="1">
    <source>
        <dbReference type="ARBA" id="ARBA00022603"/>
    </source>
</evidence>
<organism evidence="9">
    <name type="scientific">Xenopsylla cheopis</name>
    <name type="common">Oriental rat flea</name>
    <name type="synonym">Pulex cheopis</name>
    <dbReference type="NCBI Taxonomy" id="163159"/>
    <lineage>
        <taxon>Eukaryota</taxon>
        <taxon>Metazoa</taxon>
        <taxon>Ecdysozoa</taxon>
        <taxon>Arthropoda</taxon>
        <taxon>Hexapoda</taxon>
        <taxon>Insecta</taxon>
        <taxon>Pterygota</taxon>
        <taxon>Neoptera</taxon>
        <taxon>Endopterygota</taxon>
        <taxon>Siphonaptera</taxon>
        <taxon>Pulicidae</taxon>
        <taxon>Xenopsyllinae</taxon>
        <taxon>Xenopsylla</taxon>
    </lineage>
</organism>
<dbReference type="PIRSF" id="PIRSF036946">
    <property type="entry name" value="Arg_N-mtase"/>
    <property type="match status" value="1"/>
</dbReference>
<dbReference type="FunFam" id="3.40.50.150:FF:000070">
    <property type="entry name" value="Protein arginine N-methyltransferase 7"/>
    <property type="match status" value="1"/>
</dbReference>
<dbReference type="InterPro" id="IPR029063">
    <property type="entry name" value="SAM-dependent_MTases_sf"/>
</dbReference>
<accession>A0A6M2DF31</accession>
<dbReference type="SUPFAM" id="SSF53335">
    <property type="entry name" value="S-adenosyl-L-methionine-dependent methyltransferases"/>
    <property type="match status" value="2"/>
</dbReference>
<dbReference type="EC" id="2.1.1.-" evidence="6"/>
<feature type="domain" description="Protein arginine N-methyltransferase" evidence="8">
    <location>
        <begin position="511"/>
        <end position="669"/>
    </location>
</feature>
<evidence type="ECO:0000259" key="8">
    <source>
        <dbReference type="Pfam" id="PF22528"/>
    </source>
</evidence>
<comment type="similarity">
    <text evidence="6">Belongs to the class I-like SAM-binding methyltransferase superfamily. Protein arginine N-methyltransferase family. PRMT7 subfamily.</text>
</comment>
<dbReference type="FunFam" id="3.40.50.150:FF:000071">
    <property type="entry name" value="Protein arginine N-methyltransferase 7"/>
    <property type="match status" value="1"/>
</dbReference>
<evidence type="ECO:0000256" key="3">
    <source>
        <dbReference type="ARBA" id="ARBA00022691"/>
    </source>
</evidence>
<keyword evidence="4" id="KW-0677">Repeat</keyword>
<dbReference type="PANTHER" id="PTHR11006:SF4">
    <property type="entry name" value="PROTEIN ARGININE N-METHYLTRANSFERASE 7"/>
    <property type="match status" value="1"/>
</dbReference>
<feature type="domain" description="Protein arginine N-methyltransferase" evidence="8">
    <location>
        <begin position="191"/>
        <end position="352"/>
    </location>
</feature>
<dbReference type="InterPro" id="IPR014644">
    <property type="entry name" value="MeTrfase_PRMT7"/>
</dbReference>
<dbReference type="PROSITE" id="PS51678">
    <property type="entry name" value="SAM_MT_PRMT"/>
    <property type="match status" value="2"/>
</dbReference>
<evidence type="ECO:0000256" key="2">
    <source>
        <dbReference type="ARBA" id="ARBA00022679"/>
    </source>
</evidence>
<evidence type="ECO:0000313" key="9">
    <source>
        <dbReference type="EMBL" id="NOV44250.1"/>
    </source>
</evidence>
<keyword evidence="2 7" id="KW-0808">Transferase</keyword>
<keyword evidence="1 7" id="KW-0489">Methyltransferase</keyword>
<name>A0A6M2DF31_XENCH</name>
<dbReference type="GO" id="GO:0016274">
    <property type="term" value="F:protein-arginine N-methyltransferase activity"/>
    <property type="evidence" value="ECO:0007669"/>
    <property type="project" value="InterPro"/>
</dbReference>
<evidence type="ECO:0000256" key="5">
    <source>
        <dbReference type="ARBA" id="ARBA00025081"/>
    </source>
</evidence>
<dbReference type="EMBL" id="GIIL01000524">
    <property type="protein sequence ID" value="NOV44250.1"/>
    <property type="molecule type" value="Transcribed_RNA"/>
</dbReference>
<reference evidence="9" key="1">
    <citation type="submission" date="2020-03" db="EMBL/GenBank/DDBJ databases">
        <title>Transcriptomic Profiling of the Digestive Tract of the Rat Flea, Xenopsylla cheopis, Following Blood Feeding and Infection with Yersinia pestis.</title>
        <authorList>
            <person name="Bland D.M."/>
            <person name="Martens C.A."/>
            <person name="Virtaneva K."/>
            <person name="Kanakabandi K."/>
            <person name="Long D."/>
            <person name="Rosenke R."/>
            <person name="Saturday G.A."/>
            <person name="Hoyt F.H."/>
            <person name="Bruno D.P."/>
            <person name="Ribeiro J.M.C."/>
            <person name="Hinnebusch J."/>
        </authorList>
    </citation>
    <scope>NUCLEOTIDE SEQUENCE</scope>
</reference>